<reference evidence="1 2" key="1">
    <citation type="journal article" date="2009" name="Nat. Genet.">
        <title>The genome of the cucumber, Cucumis sativus L.</title>
        <authorList>
            <person name="Huang S."/>
            <person name="Li R."/>
            <person name="Zhang Z."/>
            <person name="Li L."/>
            <person name="Gu X."/>
            <person name="Fan W."/>
            <person name="Lucas W.J."/>
            <person name="Wang X."/>
            <person name="Xie B."/>
            <person name="Ni P."/>
            <person name="Ren Y."/>
            <person name="Zhu H."/>
            <person name="Li J."/>
            <person name="Lin K."/>
            <person name="Jin W."/>
            <person name="Fei Z."/>
            <person name="Li G."/>
            <person name="Staub J."/>
            <person name="Kilian A."/>
            <person name="van der Vossen E.A."/>
            <person name="Wu Y."/>
            <person name="Guo J."/>
            <person name="He J."/>
            <person name="Jia Z."/>
            <person name="Ren Y."/>
            <person name="Tian G."/>
            <person name="Lu Y."/>
            <person name="Ruan J."/>
            <person name="Qian W."/>
            <person name="Wang M."/>
            <person name="Huang Q."/>
            <person name="Li B."/>
            <person name="Xuan Z."/>
            <person name="Cao J."/>
            <person name="Asan"/>
            <person name="Wu Z."/>
            <person name="Zhang J."/>
            <person name="Cai Q."/>
            <person name="Bai Y."/>
            <person name="Zhao B."/>
            <person name="Han Y."/>
            <person name="Li Y."/>
            <person name="Li X."/>
            <person name="Wang S."/>
            <person name="Shi Q."/>
            <person name="Liu S."/>
            <person name="Cho W.K."/>
            <person name="Kim J.Y."/>
            <person name="Xu Y."/>
            <person name="Heller-Uszynska K."/>
            <person name="Miao H."/>
            <person name="Cheng Z."/>
            <person name="Zhang S."/>
            <person name="Wu J."/>
            <person name="Yang Y."/>
            <person name="Kang H."/>
            <person name="Li M."/>
            <person name="Liang H."/>
            <person name="Ren X."/>
            <person name="Shi Z."/>
            <person name="Wen M."/>
            <person name="Jian M."/>
            <person name="Yang H."/>
            <person name="Zhang G."/>
            <person name="Yang Z."/>
            <person name="Chen R."/>
            <person name="Liu S."/>
            <person name="Li J."/>
            <person name="Ma L."/>
            <person name="Liu H."/>
            <person name="Zhou Y."/>
            <person name="Zhao J."/>
            <person name="Fang X."/>
            <person name="Li G."/>
            <person name="Fang L."/>
            <person name="Li Y."/>
            <person name="Liu D."/>
            <person name="Zheng H."/>
            <person name="Zhang Y."/>
            <person name="Qin N."/>
            <person name="Li Z."/>
            <person name="Yang G."/>
            <person name="Yang S."/>
            <person name="Bolund L."/>
            <person name="Kristiansen K."/>
            <person name="Zheng H."/>
            <person name="Li S."/>
            <person name="Zhang X."/>
            <person name="Yang H."/>
            <person name="Wang J."/>
            <person name="Sun R."/>
            <person name="Zhang B."/>
            <person name="Jiang S."/>
            <person name="Wang J."/>
            <person name="Du Y."/>
            <person name="Li S."/>
        </authorList>
    </citation>
    <scope>NUCLEOTIDE SEQUENCE [LARGE SCALE GENOMIC DNA]</scope>
    <source>
        <strain evidence="2">cv. 9930</strain>
    </source>
</reference>
<reference evidence="1 2" key="3">
    <citation type="journal article" date="2010" name="BMC Genomics">
        <title>Transcriptome sequencing and comparative analysis of cucumber flowers with different sex types.</title>
        <authorList>
            <person name="Guo S."/>
            <person name="Zheng Y."/>
            <person name="Joung J.G."/>
            <person name="Liu S."/>
            <person name="Zhang Z."/>
            <person name="Crasta O.R."/>
            <person name="Sobral B.W."/>
            <person name="Xu Y."/>
            <person name="Huang S."/>
            <person name="Fei Z."/>
        </authorList>
    </citation>
    <scope>NUCLEOTIDE SEQUENCE [LARGE SCALE GENOMIC DNA]</scope>
    <source>
        <strain evidence="2">cv. 9930</strain>
    </source>
</reference>
<sequence length="105" mass="12068">MICYRCNSMHSSPQRLGSPPFLGRLYRSFSRESRVLHTSFNTEETRHILARIIFALLSTSICNVASARSREFRTHFLILKEPDAFSSEAACLSYFLRMIMASIES</sequence>
<reference evidence="1 2" key="2">
    <citation type="journal article" date="2009" name="PLoS ONE">
        <title>An integrated genetic and cytogenetic map of the cucumber genome.</title>
        <authorList>
            <person name="Ren Y."/>
            <person name="Zhang Z."/>
            <person name="Liu J."/>
            <person name="Staub J.E."/>
            <person name="Han Y."/>
            <person name="Cheng Z."/>
            <person name="Li X."/>
            <person name="Lu J."/>
            <person name="Miao H."/>
            <person name="Kang H."/>
            <person name="Xie B."/>
            <person name="Gu X."/>
            <person name="Wang X."/>
            <person name="Du Y."/>
            <person name="Jin W."/>
            <person name="Huang S."/>
        </authorList>
    </citation>
    <scope>NUCLEOTIDE SEQUENCE [LARGE SCALE GENOMIC DNA]</scope>
    <source>
        <strain evidence="2">cv. 9930</strain>
    </source>
</reference>
<dbReference type="Proteomes" id="UP000029981">
    <property type="component" value="Chromosome 7"/>
</dbReference>
<gene>
    <name evidence="1" type="ORF">Csa_7G279780</name>
</gene>
<proteinExistence type="predicted"/>
<name>A0A0A0K9A5_CUCSA</name>
<dbReference type="Gramene" id="KGN44396">
    <property type="protein sequence ID" value="KGN44396"/>
    <property type="gene ID" value="Csa_7G279780"/>
</dbReference>
<keyword evidence="2" id="KW-1185">Reference proteome</keyword>
<accession>A0A0A0K9A5</accession>
<organism evidence="1 2">
    <name type="scientific">Cucumis sativus</name>
    <name type="common">Cucumber</name>
    <dbReference type="NCBI Taxonomy" id="3659"/>
    <lineage>
        <taxon>Eukaryota</taxon>
        <taxon>Viridiplantae</taxon>
        <taxon>Streptophyta</taxon>
        <taxon>Embryophyta</taxon>
        <taxon>Tracheophyta</taxon>
        <taxon>Spermatophyta</taxon>
        <taxon>Magnoliopsida</taxon>
        <taxon>eudicotyledons</taxon>
        <taxon>Gunneridae</taxon>
        <taxon>Pentapetalae</taxon>
        <taxon>rosids</taxon>
        <taxon>fabids</taxon>
        <taxon>Cucurbitales</taxon>
        <taxon>Cucurbitaceae</taxon>
        <taxon>Benincaseae</taxon>
        <taxon>Cucumis</taxon>
    </lineage>
</organism>
<reference evidence="1 2" key="4">
    <citation type="journal article" date="2011" name="BMC Genomics">
        <title>RNA-Seq improves annotation of protein-coding genes in the cucumber genome.</title>
        <authorList>
            <person name="Li Z."/>
            <person name="Zhang Z."/>
            <person name="Yan P."/>
            <person name="Huang S."/>
            <person name="Fei Z."/>
            <person name="Lin K."/>
        </authorList>
    </citation>
    <scope>NUCLEOTIDE SEQUENCE [LARGE SCALE GENOMIC DNA]</scope>
    <source>
        <strain evidence="2">cv. 9930</strain>
    </source>
</reference>
<protein>
    <submittedName>
        <fullName evidence="1">Uncharacterized protein</fullName>
    </submittedName>
</protein>
<evidence type="ECO:0000313" key="2">
    <source>
        <dbReference type="Proteomes" id="UP000029981"/>
    </source>
</evidence>
<dbReference type="AlphaFoldDB" id="A0A0A0K9A5"/>
<dbReference type="EMBL" id="CM002928">
    <property type="protein sequence ID" value="KGN44396.1"/>
    <property type="molecule type" value="Genomic_DNA"/>
</dbReference>
<evidence type="ECO:0000313" key="1">
    <source>
        <dbReference type="EMBL" id="KGN44396.1"/>
    </source>
</evidence>